<evidence type="ECO:0000313" key="5">
    <source>
        <dbReference type="Proteomes" id="UP000215433"/>
    </source>
</evidence>
<dbReference type="SUPFAM" id="SSF103481">
    <property type="entry name" value="Multidrug resistance efflux transporter EmrE"/>
    <property type="match status" value="1"/>
</dbReference>
<gene>
    <name evidence="4" type="ORF">Tam10B_1641</name>
</gene>
<protein>
    <recommendedName>
        <fullName evidence="3">EamA domain-containing protein</fullName>
    </recommendedName>
</protein>
<feature type="transmembrane region" description="Helical" evidence="2">
    <location>
        <begin position="135"/>
        <end position="153"/>
    </location>
</feature>
<dbReference type="InterPro" id="IPR037185">
    <property type="entry name" value="EmrE-like"/>
</dbReference>
<feature type="transmembrane region" description="Helical" evidence="2">
    <location>
        <begin position="203"/>
        <end position="220"/>
    </location>
</feature>
<feature type="transmembrane region" description="Helical" evidence="2">
    <location>
        <begin position="254"/>
        <end position="274"/>
    </location>
</feature>
<evidence type="ECO:0000256" key="2">
    <source>
        <dbReference type="SAM" id="Phobius"/>
    </source>
</evidence>
<dbReference type="EMBL" id="NEWD01000021">
    <property type="protein sequence ID" value="OXN00167.1"/>
    <property type="molecule type" value="Genomic_DNA"/>
</dbReference>
<feature type="transmembrane region" description="Helical" evidence="2">
    <location>
        <begin position="173"/>
        <end position="191"/>
    </location>
</feature>
<feature type="transmembrane region" description="Helical" evidence="2">
    <location>
        <begin position="286"/>
        <end position="305"/>
    </location>
</feature>
<sequence length="333" mass="34665">MTGMRLVLGKNENSGANATAATAVGMMAIVLWSLMMGLVRLVSESFGATLGPALIYTCGAALLLVFRRPKPLSQAPRRYLLIGGALFVFYETSIALSIGLAASAAQSVEISLVNYLWPTLMVLLAAAVSHRRHAVPYAIPGAIVATAGVIVSVGGNSGLDWQVAAHNVSTNPLPYLLSFAGAFAWAVYAVATPSMAKGYDGTSVFFPLVTCTLWIIHFITEAVGGSQDGSGRSWISGLEAAFGNLGGQLGTQPVTAWLSVLFAAMAIAGGYACWGYGILHGSMEKMAVASYATPLLSVAASAVLLHVSLSVPFWVGALLVVAGSIVNWLLQKR</sequence>
<dbReference type="Proteomes" id="UP000215433">
    <property type="component" value="Unassembled WGS sequence"/>
</dbReference>
<dbReference type="OrthoDB" id="7065924at2"/>
<proteinExistence type="inferred from homology"/>
<keyword evidence="2" id="KW-0472">Membrane</keyword>
<reference evidence="4 5" key="1">
    <citation type="submission" date="2017-05" db="EMBL/GenBank/DDBJ databases">
        <title>Bifidobacterium vansinderenii sp. nov.</title>
        <authorList>
            <person name="Lugli G.A."/>
            <person name="Duranti S."/>
            <person name="Mangifesta M."/>
        </authorList>
    </citation>
    <scope>NUCLEOTIDE SEQUENCE [LARGE SCALE GENOMIC DNA]</scope>
    <source>
        <strain evidence="4 5">Tam10B</strain>
    </source>
</reference>
<dbReference type="Pfam" id="PF00892">
    <property type="entry name" value="EamA"/>
    <property type="match status" value="1"/>
</dbReference>
<accession>A0A229VX31</accession>
<evidence type="ECO:0000259" key="3">
    <source>
        <dbReference type="Pfam" id="PF00892"/>
    </source>
</evidence>
<dbReference type="GO" id="GO:0016020">
    <property type="term" value="C:membrane"/>
    <property type="evidence" value="ECO:0007669"/>
    <property type="project" value="InterPro"/>
</dbReference>
<feature type="transmembrane region" description="Helical" evidence="2">
    <location>
        <begin position="110"/>
        <end position="128"/>
    </location>
</feature>
<dbReference type="InterPro" id="IPR000620">
    <property type="entry name" value="EamA_dom"/>
</dbReference>
<feature type="transmembrane region" description="Helical" evidence="2">
    <location>
        <begin position="20"/>
        <end position="39"/>
    </location>
</feature>
<keyword evidence="2" id="KW-0812">Transmembrane</keyword>
<feature type="transmembrane region" description="Helical" evidence="2">
    <location>
        <begin position="311"/>
        <end position="330"/>
    </location>
</feature>
<keyword evidence="5" id="KW-1185">Reference proteome</keyword>
<evidence type="ECO:0000313" key="4">
    <source>
        <dbReference type="EMBL" id="OXN00167.1"/>
    </source>
</evidence>
<feature type="domain" description="EamA" evidence="3">
    <location>
        <begin position="175"/>
        <end position="327"/>
    </location>
</feature>
<comment type="similarity">
    <text evidence="1">Belongs to the EamA transporter family.</text>
</comment>
<feature type="transmembrane region" description="Helical" evidence="2">
    <location>
        <begin position="45"/>
        <end position="66"/>
    </location>
</feature>
<evidence type="ECO:0000256" key="1">
    <source>
        <dbReference type="ARBA" id="ARBA00007362"/>
    </source>
</evidence>
<comment type="caution">
    <text evidence="4">The sequence shown here is derived from an EMBL/GenBank/DDBJ whole genome shotgun (WGS) entry which is preliminary data.</text>
</comment>
<organism evidence="4 5">
    <name type="scientific">Bifidobacterium vansinderenii</name>
    <dbReference type="NCBI Taxonomy" id="1984871"/>
    <lineage>
        <taxon>Bacteria</taxon>
        <taxon>Bacillati</taxon>
        <taxon>Actinomycetota</taxon>
        <taxon>Actinomycetes</taxon>
        <taxon>Bifidobacteriales</taxon>
        <taxon>Bifidobacteriaceae</taxon>
        <taxon>Bifidobacterium</taxon>
    </lineage>
</organism>
<feature type="transmembrane region" description="Helical" evidence="2">
    <location>
        <begin position="78"/>
        <end position="104"/>
    </location>
</feature>
<dbReference type="AlphaFoldDB" id="A0A229VX31"/>
<name>A0A229VX31_9BIFI</name>
<keyword evidence="2" id="KW-1133">Transmembrane helix</keyword>
<dbReference type="NCBIfam" id="NF008676">
    <property type="entry name" value="PRK11689.1"/>
    <property type="match status" value="1"/>
</dbReference>